<proteinExistence type="predicted"/>
<gene>
    <name evidence="2" type="ORF">GCM10009416_34560</name>
</gene>
<evidence type="ECO:0000313" key="2">
    <source>
        <dbReference type="EMBL" id="GAA0593251.1"/>
    </source>
</evidence>
<name>A0ABN1FLE7_9PROT</name>
<evidence type="ECO:0000313" key="3">
    <source>
        <dbReference type="Proteomes" id="UP001501588"/>
    </source>
</evidence>
<dbReference type="Proteomes" id="UP001501588">
    <property type="component" value="Unassembled WGS sequence"/>
</dbReference>
<organism evidence="2 3">
    <name type="scientific">Craurococcus roseus</name>
    <dbReference type="NCBI Taxonomy" id="77585"/>
    <lineage>
        <taxon>Bacteria</taxon>
        <taxon>Pseudomonadati</taxon>
        <taxon>Pseudomonadota</taxon>
        <taxon>Alphaproteobacteria</taxon>
        <taxon>Acetobacterales</taxon>
        <taxon>Acetobacteraceae</taxon>
        <taxon>Craurococcus</taxon>
    </lineage>
</organism>
<protein>
    <recommendedName>
        <fullName evidence="1">Transposase DDE domain-containing protein</fullName>
    </recommendedName>
</protein>
<dbReference type="InterPro" id="IPR025668">
    <property type="entry name" value="Tnp_DDE_dom"/>
</dbReference>
<sequence>MRRTALRVGIQSAVRSLALPKRVAAARAGLRLPDWRRAGTTPRWAASAPGLWKRAGSRPEAVIRARGGTPRVVHTGTWGGALARLEAHNAAVRRIRCRIDKVFGTAKRCYGLRRMRWLGIAKAGLQVRLTAIAYNLRRSWRLLEPISA</sequence>
<comment type="caution">
    <text evidence="2">The sequence shown here is derived from an EMBL/GenBank/DDBJ whole genome shotgun (WGS) entry which is preliminary data.</text>
</comment>
<evidence type="ECO:0000259" key="1">
    <source>
        <dbReference type="Pfam" id="PF13751"/>
    </source>
</evidence>
<reference evidence="2 3" key="1">
    <citation type="journal article" date="2019" name="Int. J. Syst. Evol. Microbiol.">
        <title>The Global Catalogue of Microorganisms (GCM) 10K type strain sequencing project: providing services to taxonomists for standard genome sequencing and annotation.</title>
        <authorList>
            <consortium name="The Broad Institute Genomics Platform"/>
            <consortium name="The Broad Institute Genome Sequencing Center for Infectious Disease"/>
            <person name="Wu L."/>
            <person name="Ma J."/>
        </authorList>
    </citation>
    <scope>NUCLEOTIDE SEQUENCE [LARGE SCALE GENOMIC DNA]</scope>
    <source>
        <strain evidence="2 3">JCM 9933</strain>
    </source>
</reference>
<accession>A0ABN1FLE7</accession>
<dbReference type="EMBL" id="BAAAFZ010000054">
    <property type="protein sequence ID" value="GAA0593251.1"/>
    <property type="molecule type" value="Genomic_DNA"/>
</dbReference>
<feature type="domain" description="Transposase DDE" evidence="1">
    <location>
        <begin position="90"/>
        <end position="138"/>
    </location>
</feature>
<keyword evidence="3" id="KW-1185">Reference proteome</keyword>
<dbReference type="Pfam" id="PF13751">
    <property type="entry name" value="DDE_Tnp_1_6"/>
    <property type="match status" value="1"/>
</dbReference>